<feature type="signal peptide" evidence="2">
    <location>
        <begin position="1"/>
        <end position="19"/>
    </location>
</feature>
<evidence type="ECO:0000313" key="5">
    <source>
        <dbReference type="Proteomes" id="UP000284508"/>
    </source>
</evidence>
<feature type="domain" description="Inverse autotransporter beta-domain" evidence="3">
    <location>
        <begin position="62"/>
        <end position="188"/>
    </location>
</feature>
<dbReference type="GO" id="GO:0009279">
    <property type="term" value="C:cell outer membrane"/>
    <property type="evidence" value="ECO:0007669"/>
    <property type="project" value="TreeGrafter"/>
</dbReference>
<dbReference type="Gene3D" id="2.40.160.160">
    <property type="entry name" value="Inverse autotransporter, beta-domain"/>
    <property type="match status" value="1"/>
</dbReference>
<dbReference type="Pfam" id="PF11924">
    <property type="entry name" value="IAT_beta"/>
    <property type="match status" value="1"/>
</dbReference>
<feature type="chain" id="PRO_5019251565" evidence="2">
    <location>
        <begin position="20"/>
        <end position="188"/>
    </location>
</feature>
<protein>
    <submittedName>
        <fullName evidence="4">Intimin-like inverse autotransporter protein SinH</fullName>
    </submittedName>
</protein>
<dbReference type="PANTHER" id="PTHR39576:SF2">
    <property type="entry name" value="ATTACHING AND EFFACING PROTEIN HOMOLOG-RELATED"/>
    <property type="match status" value="1"/>
</dbReference>
<proteinExistence type="inferred from homology"/>
<reference evidence="4 5" key="1">
    <citation type="journal article" date="2018" name="BMC Microbiol.">
        <title>Genome sequencing of strains of the most prevalent clonal group of O1:K1:H7 Escherichia coli that causes neonatal meningitis in France.</title>
        <authorList>
            <person name="Geslain G."/>
            <person name="Birgy A."/>
            <person name="Adiba S."/>
            <person name="Magnan M."/>
            <person name="Courroux C."/>
            <person name="Levy C."/>
            <person name="Cohen R."/>
            <person name="Bidet P."/>
            <person name="Bonacorsi S."/>
        </authorList>
    </citation>
    <scope>NUCLEOTIDE SEQUENCE [LARGE SCALE GENOMIC DNA]</scope>
    <source>
        <strain evidence="4 5">S308</strain>
    </source>
</reference>
<organism evidence="4 5">
    <name type="scientific">Escherichia coli</name>
    <dbReference type="NCBI Taxonomy" id="562"/>
    <lineage>
        <taxon>Bacteria</taxon>
        <taxon>Pseudomonadati</taxon>
        <taxon>Pseudomonadota</taxon>
        <taxon>Gammaproteobacteria</taxon>
        <taxon>Enterobacterales</taxon>
        <taxon>Enterobacteriaceae</taxon>
        <taxon>Escherichia</taxon>
    </lineage>
</organism>
<comment type="caution">
    <text evidence="4">The sequence shown here is derived from an EMBL/GenBank/DDBJ whole genome shotgun (WGS) entry which is preliminary data.</text>
</comment>
<name>A0A418GLZ0_ECOLX</name>
<evidence type="ECO:0000313" key="4">
    <source>
        <dbReference type="EMBL" id="RIB41874.1"/>
    </source>
</evidence>
<dbReference type="AlphaFoldDB" id="A0A418GLZ0"/>
<evidence type="ECO:0000256" key="2">
    <source>
        <dbReference type="SAM" id="SignalP"/>
    </source>
</evidence>
<dbReference type="InterPro" id="IPR024519">
    <property type="entry name" value="IAT_beta"/>
</dbReference>
<dbReference type="EMBL" id="QXHA01000693">
    <property type="protein sequence ID" value="RIB41874.1"/>
    <property type="molecule type" value="Genomic_DNA"/>
</dbReference>
<comment type="similarity">
    <text evidence="1">Belongs to the intimin/invasin family.</text>
</comment>
<gene>
    <name evidence="4" type="ORF">D3C88_11035</name>
</gene>
<keyword evidence="2" id="KW-0732">Signal</keyword>
<dbReference type="InterPro" id="IPR038177">
    <property type="entry name" value="IAT_beta_sf"/>
</dbReference>
<evidence type="ECO:0000256" key="1">
    <source>
        <dbReference type="ARBA" id="ARBA00010116"/>
    </source>
</evidence>
<dbReference type="Proteomes" id="UP000284508">
    <property type="component" value="Unassembled WGS sequence"/>
</dbReference>
<evidence type="ECO:0000259" key="3">
    <source>
        <dbReference type="Pfam" id="PF11924"/>
    </source>
</evidence>
<sequence>MLRWKRCIILTFISGAAFAAPEINVKQNESLPDLGSQAAQQDEQTNKGKSLKERGADYVINSATQGFENLTPEALKSQARSYLQSQITSTAQSYIEDTLSPYGKVRSNLSIGQGGDLDGSSIDYFVPWYDNQTTVYFSQFSAQRKEDRTIGNIGLGVRYNFDKYLLGGNIFYDYDFTRGHRRLGLGAE</sequence>
<dbReference type="PANTHER" id="PTHR39576">
    <property type="entry name" value="ATTACHING AND EFFACING PROTEIN HOMOLOG-RELATED-RELATED"/>
    <property type="match status" value="1"/>
</dbReference>
<accession>A0A418GLZ0</accession>
<feature type="non-terminal residue" evidence="4">
    <location>
        <position position="188"/>
    </location>
</feature>
<dbReference type="InterPro" id="IPR051715">
    <property type="entry name" value="Intimin-Invasin_domain"/>
</dbReference>